<reference evidence="3" key="1">
    <citation type="journal article" date="2019" name="Int. J. Syst. Evol. Microbiol.">
        <title>The Global Catalogue of Microorganisms (GCM) 10K type strain sequencing project: providing services to taxonomists for standard genome sequencing and annotation.</title>
        <authorList>
            <consortium name="The Broad Institute Genomics Platform"/>
            <consortium name="The Broad Institute Genome Sequencing Center for Infectious Disease"/>
            <person name="Wu L."/>
            <person name="Ma J."/>
        </authorList>
    </citation>
    <scope>NUCLEOTIDE SEQUENCE [LARGE SCALE GENOMIC DNA]</scope>
    <source>
        <strain evidence="3">JCM 17688</strain>
    </source>
</reference>
<evidence type="ECO:0000256" key="1">
    <source>
        <dbReference type="SAM" id="Phobius"/>
    </source>
</evidence>
<keyword evidence="1" id="KW-1133">Transmembrane helix</keyword>
<name>A0ABP8J746_9ACTN</name>
<sequence>MSTNHLVDGAEHPLGDAYRRTLRTVPTTTAATVVYAGVLAAVVLAALVYFVGFRGTDAKGGVTTVSAIEVGDCVTVGSGHPTKAPCSTGTLTFGVAEKLPGRTACSSPAYARIEADGDSLCVVPNLTLGQCYRVPGPSAATTDISPVDCPSALTASSGNVIQVTESASGGPLDCRGATALNYEQPRRLSYCVQPLS</sequence>
<dbReference type="RefSeq" id="WP_344991532.1">
    <property type="nucleotide sequence ID" value="NZ_BAABFR010000009.1"/>
</dbReference>
<evidence type="ECO:0000313" key="3">
    <source>
        <dbReference type="Proteomes" id="UP001500635"/>
    </source>
</evidence>
<gene>
    <name evidence="2" type="ORF">GCM10023147_09230</name>
</gene>
<keyword evidence="1" id="KW-0472">Membrane</keyword>
<accession>A0ABP8J746</accession>
<feature type="transmembrane region" description="Helical" evidence="1">
    <location>
        <begin position="30"/>
        <end position="51"/>
    </location>
</feature>
<comment type="caution">
    <text evidence="2">The sequence shown here is derived from an EMBL/GenBank/DDBJ whole genome shotgun (WGS) entry which is preliminary data.</text>
</comment>
<keyword evidence="3" id="KW-1185">Reference proteome</keyword>
<protein>
    <submittedName>
        <fullName evidence="2">Uncharacterized protein</fullName>
    </submittedName>
</protein>
<organism evidence="2 3">
    <name type="scientific">Tsukamurella soli</name>
    <dbReference type="NCBI Taxonomy" id="644556"/>
    <lineage>
        <taxon>Bacteria</taxon>
        <taxon>Bacillati</taxon>
        <taxon>Actinomycetota</taxon>
        <taxon>Actinomycetes</taxon>
        <taxon>Mycobacteriales</taxon>
        <taxon>Tsukamurellaceae</taxon>
        <taxon>Tsukamurella</taxon>
    </lineage>
</organism>
<dbReference type="EMBL" id="BAABFR010000009">
    <property type="protein sequence ID" value="GAA4386236.1"/>
    <property type="molecule type" value="Genomic_DNA"/>
</dbReference>
<evidence type="ECO:0000313" key="2">
    <source>
        <dbReference type="EMBL" id="GAA4386236.1"/>
    </source>
</evidence>
<proteinExistence type="predicted"/>
<dbReference type="Proteomes" id="UP001500635">
    <property type="component" value="Unassembled WGS sequence"/>
</dbReference>
<keyword evidence="1" id="KW-0812">Transmembrane</keyword>